<evidence type="ECO:0000259" key="2">
    <source>
        <dbReference type="Pfam" id="PF21347"/>
    </source>
</evidence>
<keyword evidence="1" id="KW-0732">Signal</keyword>
<proteinExistence type="predicted"/>
<dbReference type="Proteomes" id="UP000281985">
    <property type="component" value="Unassembled WGS sequence"/>
</dbReference>
<reference evidence="3 4" key="1">
    <citation type="submission" date="2018-10" db="EMBL/GenBank/DDBJ databases">
        <title>Dokdonia luteus sp. nov., isolated from sea water.</title>
        <authorList>
            <person name="Zhou L.Y."/>
            <person name="Du Z.J."/>
        </authorList>
    </citation>
    <scope>NUCLEOTIDE SEQUENCE [LARGE SCALE GENOMIC DNA]</scope>
    <source>
        <strain evidence="3 4">SH27</strain>
    </source>
</reference>
<evidence type="ECO:0000313" key="3">
    <source>
        <dbReference type="EMBL" id="RMB56740.1"/>
    </source>
</evidence>
<dbReference type="AlphaFoldDB" id="A0A3M0FVD4"/>
<dbReference type="InterPro" id="IPR049279">
    <property type="entry name" value="DUF3108-like"/>
</dbReference>
<feature type="chain" id="PRO_5018019983" description="DUF3108 domain-containing protein" evidence="1">
    <location>
        <begin position="23"/>
        <end position="230"/>
    </location>
</feature>
<accession>A0A3M0FVD4</accession>
<evidence type="ECO:0000256" key="1">
    <source>
        <dbReference type="SAM" id="SignalP"/>
    </source>
</evidence>
<protein>
    <recommendedName>
        <fullName evidence="2">DUF3108 domain-containing protein</fullName>
    </recommendedName>
</protein>
<name>A0A3M0FVD4_9FLAO</name>
<organism evidence="3 4">
    <name type="scientific">Dokdonia sinensis</name>
    <dbReference type="NCBI Taxonomy" id="2479847"/>
    <lineage>
        <taxon>Bacteria</taxon>
        <taxon>Pseudomonadati</taxon>
        <taxon>Bacteroidota</taxon>
        <taxon>Flavobacteriia</taxon>
        <taxon>Flavobacteriales</taxon>
        <taxon>Flavobacteriaceae</taxon>
        <taxon>Dokdonia</taxon>
    </lineage>
</organism>
<evidence type="ECO:0000313" key="4">
    <source>
        <dbReference type="Proteomes" id="UP000281985"/>
    </source>
</evidence>
<sequence>MKTVKILYLTIIAIAFTISANAQDCSTFYPFSEGVSWEITSYGKKGKIEAVTNYNVSQVRSEGSEEIATFQTKVSDKKGEVIVEGGYDVKCFGDTVSIDFKSLMNAMMAQQYGEMDVTFTGTDINLPNNLTVGQELDDADMKMNMNMGGIGMNINVAMTDRKVIAQESVTTPAGTFDCYVLTYTTNVKTVMSRSFSGKQWIAPGVGMVKQEDYNKKGKVTSSSELTAFSK</sequence>
<feature type="signal peptide" evidence="1">
    <location>
        <begin position="1"/>
        <end position="22"/>
    </location>
</feature>
<dbReference type="Gene3D" id="2.40.360.20">
    <property type="match status" value="1"/>
</dbReference>
<feature type="domain" description="DUF3108" evidence="2">
    <location>
        <begin position="33"/>
        <end position="225"/>
    </location>
</feature>
<comment type="caution">
    <text evidence="3">The sequence shown here is derived from an EMBL/GenBank/DDBJ whole genome shotgun (WGS) entry which is preliminary data.</text>
</comment>
<gene>
    <name evidence="3" type="ORF">EAX61_13110</name>
</gene>
<dbReference type="RefSeq" id="WP_121918160.1">
    <property type="nucleotide sequence ID" value="NZ_REFV01000014.1"/>
</dbReference>
<dbReference type="EMBL" id="REFV01000014">
    <property type="protein sequence ID" value="RMB56740.1"/>
    <property type="molecule type" value="Genomic_DNA"/>
</dbReference>
<dbReference type="Pfam" id="PF21347">
    <property type="entry name" value="DUF3108_like"/>
    <property type="match status" value="1"/>
</dbReference>
<dbReference type="OrthoDB" id="665223at2"/>
<keyword evidence="4" id="KW-1185">Reference proteome</keyword>